<dbReference type="Proteomes" id="UP000001887">
    <property type="component" value="Chromosome"/>
</dbReference>
<dbReference type="STRING" id="530564.Psta_3007"/>
<evidence type="ECO:0000313" key="2">
    <source>
        <dbReference type="EMBL" id="ADB17672.1"/>
    </source>
</evidence>
<feature type="region of interest" description="Disordered" evidence="1">
    <location>
        <begin position="158"/>
        <end position="177"/>
    </location>
</feature>
<gene>
    <name evidence="2" type="ordered locus">Psta_3007</name>
</gene>
<dbReference type="KEGG" id="psl:Psta_3007"/>
<dbReference type="AlphaFoldDB" id="D2R9C2"/>
<organism evidence="2 3">
    <name type="scientific">Pirellula staleyi (strain ATCC 27377 / DSM 6068 / ICPB 4128)</name>
    <name type="common">Pirella staleyi</name>
    <dbReference type="NCBI Taxonomy" id="530564"/>
    <lineage>
        <taxon>Bacteria</taxon>
        <taxon>Pseudomonadati</taxon>
        <taxon>Planctomycetota</taxon>
        <taxon>Planctomycetia</taxon>
        <taxon>Pirellulales</taxon>
        <taxon>Pirellulaceae</taxon>
        <taxon>Pirellula</taxon>
    </lineage>
</organism>
<evidence type="ECO:0000313" key="3">
    <source>
        <dbReference type="Proteomes" id="UP000001887"/>
    </source>
</evidence>
<dbReference type="EMBL" id="CP001848">
    <property type="protein sequence ID" value="ADB17672.1"/>
    <property type="molecule type" value="Genomic_DNA"/>
</dbReference>
<proteinExistence type="predicted"/>
<protein>
    <submittedName>
        <fullName evidence="2">Uncharacterized protein</fullName>
    </submittedName>
</protein>
<dbReference type="eggNOG" id="ENOG50331GB">
    <property type="taxonomic scope" value="Bacteria"/>
</dbReference>
<dbReference type="HOGENOM" id="CLU_1609565_0_0_0"/>
<reference evidence="2 3" key="1">
    <citation type="journal article" date="2009" name="Stand. Genomic Sci.">
        <title>Complete genome sequence of Pirellula staleyi type strain (ATCC 27377).</title>
        <authorList>
            <person name="Clum A."/>
            <person name="Tindall B.J."/>
            <person name="Sikorski J."/>
            <person name="Ivanova N."/>
            <person name="Mavrommatis K."/>
            <person name="Lucas S."/>
            <person name="Glavina del Rio T."/>
            <person name="Nolan M."/>
            <person name="Chen F."/>
            <person name="Tice H."/>
            <person name="Pitluck S."/>
            <person name="Cheng J.F."/>
            <person name="Chertkov O."/>
            <person name="Brettin T."/>
            <person name="Han C."/>
            <person name="Detter J.C."/>
            <person name="Kuske C."/>
            <person name="Bruce D."/>
            <person name="Goodwin L."/>
            <person name="Ovchinikova G."/>
            <person name="Pati A."/>
            <person name="Mikhailova N."/>
            <person name="Chen A."/>
            <person name="Palaniappan K."/>
            <person name="Land M."/>
            <person name="Hauser L."/>
            <person name="Chang Y.J."/>
            <person name="Jeffries C.D."/>
            <person name="Chain P."/>
            <person name="Rohde M."/>
            <person name="Goker M."/>
            <person name="Bristow J."/>
            <person name="Eisen J.A."/>
            <person name="Markowitz V."/>
            <person name="Hugenholtz P."/>
            <person name="Kyrpides N.C."/>
            <person name="Klenk H.P."/>
            <person name="Lapidus A."/>
        </authorList>
    </citation>
    <scope>NUCLEOTIDE SEQUENCE [LARGE SCALE GENOMIC DNA]</scope>
    <source>
        <strain evidence="3">ATCC 27377 / DSM 6068 / ICPB 4128</strain>
    </source>
</reference>
<sequence length="177" mass="19624">MADFEIQRNTRKCAATGRELRPGEWCISALVDEPSGTVRKDFSTEAWQTPPEGTVGWWKTKIEEPAQAKQKWAPSEVMTNYFTQLENDPSREDVRYILALLMVRRRIARVESTETGPDGSEMLTIHIARTDTSHQVRGVLPSDERAQEIQKQLAELLQTPGSVASAPASAGTAPSTA</sequence>
<evidence type="ECO:0000256" key="1">
    <source>
        <dbReference type="SAM" id="MobiDB-lite"/>
    </source>
</evidence>
<keyword evidence="3" id="KW-1185">Reference proteome</keyword>
<feature type="compositionally biased region" description="Low complexity" evidence="1">
    <location>
        <begin position="159"/>
        <end position="177"/>
    </location>
</feature>
<name>D2R9C2_PIRSD</name>
<dbReference type="OrthoDB" id="272345at2"/>
<accession>D2R9C2</accession>